<dbReference type="AlphaFoldDB" id="A0A5C6U6V7"/>
<dbReference type="Proteomes" id="UP000321832">
    <property type="component" value="Unassembled WGS sequence"/>
</dbReference>
<proteinExistence type="predicted"/>
<reference evidence="2 3" key="1">
    <citation type="submission" date="2019-08" db="EMBL/GenBank/DDBJ databases">
        <authorList>
            <person name="Khan S.A."/>
            <person name="Jeon C.O."/>
            <person name="Jeong S.E."/>
        </authorList>
    </citation>
    <scope>NUCLEOTIDE SEQUENCE [LARGE SCALE GENOMIC DNA]</scope>
    <source>
        <strain evidence="3">IMCC1728</strain>
    </source>
</reference>
<dbReference type="EMBL" id="VOPW01000001">
    <property type="protein sequence ID" value="TXC67478.1"/>
    <property type="molecule type" value="Genomic_DNA"/>
</dbReference>
<accession>A0A5C6U6V7</accession>
<keyword evidence="3" id="KW-1185">Reference proteome</keyword>
<keyword evidence="1" id="KW-0732">Signal</keyword>
<comment type="caution">
    <text evidence="2">The sequence shown here is derived from an EMBL/GenBank/DDBJ whole genome shotgun (WGS) entry which is preliminary data.</text>
</comment>
<evidence type="ECO:0000256" key="1">
    <source>
        <dbReference type="SAM" id="SignalP"/>
    </source>
</evidence>
<gene>
    <name evidence="2" type="ORF">FSC37_06910</name>
</gene>
<organism evidence="2 3">
    <name type="scientific">Piscinibacter aquaticus</name>
    <dbReference type="NCBI Taxonomy" id="392597"/>
    <lineage>
        <taxon>Bacteria</taxon>
        <taxon>Pseudomonadati</taxon>
        <taxon>Pseudomonadota</taxon>
        <taxon>Betaproteobacteria</taxon>
        <taxon>Burkholderiales</taxon>
        <taxon>Sphaerotilaceae</taxon>
        <taxon>Piscinibacter</taxon>
    </lineage>
</organism>
<sequence length="186" mass="20209">MTALPKVDTSFPGAGCLLCLAAASMANSSLTTHANTLPPEDLPKLKELLAEQLGKRGTQAKVIDEPLKIDDLPNASAQGPNLARKDFSALARKHEVDKLLVVSLNLIGFERTYSAYIPTGDPKAVVRGTAFLVDLKTNAYEWYQPVNVMRASDGPWDEPAKFPGLTNAYFQAVELGKDEILKPFKP</sequence>
<evidence type="ECO:0000313" key="2">
    <source>
        <dbReference type="EMBL" id="TXC67478.1"/>
    </source>
</evidence>
<name>A0A5C6U6V7_9BURK</name>
<protein>
    <submittedName>
        <fullName evidence="2">Uncharacterized protein</fullName>
    </submittedName>
</protein>
<evidence type="ECO:0000313" key="3">
    <source>
        <dbReference type="Proteomes" id="UP000321832"/>
    </source>
</evidence>
<feature type="chain" id="PRO_5022721790" evidence="1">
    <location>
        <begin position="35"/>
        <end position="186"/>
    </location>
</feature>
<feature type="signal peptide" evidence="1">
    <location>
        <begin position="1"/>
        <end position="34"/>
    </location>
</feature>